<sequence length="92" mass="10740">MLLYLELKIFIRSSHSLKDKRQVVHSIKDRLKSRYNLSVSELNSDNKWQTATLGIAYVGQDGKDMERMKRNIEENIYLNGNAEILSVKEEIL</sequence>
<dbReference type="SUPFAM" id="SSF103007">
    <property type="entry name" value="Hypothetical protein TT1725"/>
    <property type="match status" value="1"/>
</dbReference>
<dbReference type="InterPro" id="IPR036746">
    <property type="entry name" value="TT1725-like_sf"/>
</dbReference>
<gene>
    <name evidence="1" type="ORF">DRP44_05580</name>
</gene>
<reference evidence="1 2" key="1">
    <citation type="submission" date="2018-06" db="EMBL/GenBank/DDBJ databases">
        <title>Extensive metabolic versatility and redundancy in microbially diverse, dynamic hydrothermal sediments.</title>
        <authorList>
            <person name="Dombrowski N."/>
            <person name="Teske A."/>
            <person name="Baker B.J."/>
        </authorList>
    </citation>
    <scope>NUCLEOTIDE SEQUENCE [LARGE SCALE GENOMIC DNA]</scope>
    <source>
        <strain evidence="1">B35_G9</strain>
    </source>
</reference>
<dbReference type="PANTHER" id="PTHR36441">
    <property type="entry name" value="HYPOTHETICAL CYTOSOLIC PROTEIN"/>
    <property type="match status" value="1"/>
</dbReference>
<protein>
    <submittedName>
        <fullName evidence="1">DUF503 domain-containing protein</fullName>
    </submittedName>
</protein>
<dbReference type="Gene3D" id="3.30.70.1120">
    <property type="entry name" value="TT1725-like"/>
    <property type="match status" value="1"/>
</dbReference>
<organism evidence="1 2">
    <name type="scientific">candidate division TA06 bacterium</name>
    <dbReference type="NCBI Taxonomy" id="2250710"/>
    <lineage>
        <taxon>Bacteria</taxon>
        <taxon>Bacteria division TA06</taxon>
    </lineage>
</organism>
<accession>A0A660S746</accession>
<dbReference type="InterPro" id="IPR007546">
    <property type="entry name" value="DUF503"/>
</dbReference>
<name>A0A660S746_UNCT6</name>
<comment type="caution">
    <text evidence="1">The sequence shown here is derived from an EMBL/GenBank/DDBJ whole genome shotgun (WGS) entry which is preliminary data.</text>
</comment>
<dbReference type="PANTHER" id="PTHR36441:SF1">
    <property type="entry name" value="DUF503 DOMAIN-CONTAINING PROTEIN"/>
    <property type="match status" value="1"/>
</dbReference>
<proteinExistence type="predicted"/>
<dbReference type="AlphaFoldDB" id="A0A660S746"/>
<dbReference type="EMBL" id="QNBC01000072">
    <property type="protein sequence ID" value="RKX65776.1"/>
    <property type="molecule type" value="Genomic_DNA"/>
</dbReference>
<dbReference type="Proteomes" id="UP000282321">
    <property type="component" value="Unassembled WGS sequence"/>
</dbReference>
<evidence type="ECO:0000313" key="1">
    <source>
        <dbReference type="EMBL" id="RKX65776.1"/>
    </source>
</evidence>
<dbReference type="Pfam" id="PF04456">
    <property type="entry name" value="DUF503"/>
    <property type="match status" value="1"/>
</dbReference>
<evidence type="ECO:0000313" key="2">
    <source>
        <dbReference type="Proteomes" id="UP000282321"/>
    </source>
</evidence>